<feature type="compositionally biased region" description="Low complexity" evidence="1">
    <location>
        <begin position="126"/>
        <end position="136"/>
    </location>
</feature>
<comment type="caution">
    <text evidence="3">The sequence shown here is derived from an EMBL/GenBank/DDBJ whole genome shotgun (WGS) entry which is preliminary data.</text>
</comment>
<gene>
    <name evidence="3" type="ORF">ABT276_32940</name>
</gene>
<feature type="compositionally biased region" description="Polar residues" evidence="1">
    <location>
        <begin position="88"/>
        <end position="100"/>
    </location>
</feature>
<proteinExistence type="predicted"/>
<accession>A0ABV1V4S7</accession>
<keyword evidence="2" id="KW-0812">Transmembrane</keyword>
<keyword evidence="2" id="KW-1133">Transmembrane helix</keyword>
<evidence type="ECO:0000256" key="1">
    <source>
        <dbReference type="SAM" id="MobiDB-lite"/>
    </source>
</evidence>
<keyword evidence="4" id="KW-1185">Reference proteome</keyword>
<dbReference type="Proteomes" id="UP001445472">
    <property type="component" value="Unassembled WGS sequence"/>
</dbReference>
<feature type="transmembrane region" description="Helical" evidence="2">
    <location>
        <begin position="12"/>
        <end position="33"/>
    </location>
</feature>
<sequence>MAGLSGRSRAVLWLVSVVSGVLAAGLVVLMAVADLDTAALAGGIIGTMAALASTVVAVLALLRSPEGAGTSRPPVQLPGQEEAEPGGVSNSISGGTQLNAYQGRDFFFGTPTQQSAAPSPQPPPAADSSADGAPSA</sequence>
<dbReference type="EMBL" id="JBEPBX010000049">
    <property type="protein sequence ID" value="MER6618029.1"/>
    <property type="molecule type" value="Genomic_DNA"/>
</dbReference>
<evidence type="ECO:0000256" key="2">
    <source>
        <dbReference type="SAM" id="Phobius"/>
    </source>
</evidence>
<keyword evidence="2" id="KW-0472">Membrane</keyword>
<name>A0ABV1V4S7_9ACTN</name>
<protein>
    <submittedName>
        <fullName evidence="3">Uncharacterized protein</fullName>
    </submittedName>
</protein>
<evidence type="ECO:0000313" key="3">
    <source>
        <dbReference type="EMBL" id="MER6618029.1"/>
    </source>
</evidence>
<dbReference type="RefSeq" id="WP_351978991.1">
    <property type="nucleotide sequence ID" value="NZ_JBEPBX010000049.1"/>
</dbReference>
<organism evidence="3 4">
    <name type="scientific">Streptomyces xantholiticus</name>
    <dbReference type="NCBI Taxonomy" id="68285"/>
    <lineage>
        <taxon>Bacteria</taxon>
        <taxon>Bacillati</taxon>
        <taxon>Actinomycetota</taxon>
        <taxon>Actinomycetes</taxon>
        <taxon>Kitasatosporales</taxon>
        <taxon>Streptomycetaceae</taxon>
        <taxon>Streptomyces</taxon>
    </lineage>
</organism>
<evidence type="ECO:0000313" key="4">
    <source>
        <dbReference type="Proteomes" id="UP001445472"/>
    </source>
</evidence>
<feature type="region of interest" description="Disordered" evidence="1">
    <location>
        <begin position="67"/>
        <end position="136"/>
    </location>
</feature>
<feature type="transmembrane region" description="Helical" evidence="2">
    <location>
        <begin position="39"/>
        <end position="62"/>
    </location>
</feature>
<reference evidence="3 4" key="1">
    <citation type="submission" date="2024-06" db="EMBL/GenBank/DDBJ databases">
        <title>The Natural Products Discovery Center: Release of the First 8490 Sequenced Strains for Exploring Actinobacteria Biosynthetic Diversity.</title>
        <authorList>
            <person name="Kalkreuter E."/>
            <person name="Kautsar S.A."/>
            <person name="Yang D."/>
            <person name="Bader C.D."/>
            <person name="Teijaro C.N."/>
            <person name="Fluegel L."/>
            <person name="Davis C.M."/>
            <person name="Simpson J.R."/>
            <person name="Lauterbach L."/>
            <person name="Steele A.D."/>
            <person name="Gui C."/>
            <person name="Meng S."/>
            <person name="Li G."/>
            <person name="Viehrig K."/>
            <person name="Ye F."/>
            <person name="Su P."/>
            <person name="Kiefer A.F."/>
            <person name="Nichols A."/>
            <person name="Cepeda A.J."/>
            <person name="Yan W."/>
            <person name="Fan B."/>
            <person name="Jiang Y."/>
            <person name="Adhikari A."/>
            <person name="Zheng C.-J."/>
            <person name="Schuster L."/>
            <person name="Cowan T.M."/>
            <person name="Smanski M.J."/>
            <person name="Chevrette M.G."/>
            <person name="De Carvalho L.P.S."/>
            <person name="Shen B."/>
        </authorList>
    </citation>
    <scope>NUCLEOTIDE SEQUENCE [LARGE SCALE GENOMIC DNA]</scope>
    <source>
        <strain evidence="3 4">NPDC000837</strain>
    </source>
</reference>